<protein>
    <submittedName>
        <fullName evidence="2">Uncharacterized protein</fullName>
    </submittedName>
</protein>
<evidence type="ECO:0000313" key="2">
    <source>
        <dbReference type="EMBL" id="GGD05144.1"/>
    </source>
</evidence>
<sequence length="72" mass="7747">MAKKRNQVQQNVTRTAKTIKDGADAAFDAVQGATEAVESAAMNTVDKTADAINKAADDDKEDESDRPVNTFF</sequence>
<reference evidence="3" key="1">
    <citation type="journal article" date="2019" name="Int. J. Syst. Evol. Microbiol.">
        <title>The Global Catalogue of Microorganisms (GCM) 10K type strain sequencing project: providing services to taxonomists for standard genome sequencing and annotation.</title>
        <authorList>
            <consortium name="The Broad Institute Genomics Platform"/>
            <consortium name="The Broad Institute Genome Sequencing Center for Infectious Disease"/>
            <person name="Wu L."/>
            <person name="Ma J."/>
        </authorList>
    </citation>
    <scope>NUCLEOTIDE SEQUENCE [LARGE SCALE GENOMIC DNA]</scope>
    <source>
        <strain evidence="3">CCM 7282</strain>
    </source>
</reference>
<dbReference type="EMBL" id="BMCJ01000014">
    <property type="protein sequence ID" value="GGD05144.1"/>
    <property type="molecule type" value="Genomic_DNA"/>
</dbReference>
<name>A0ABQ1PVI9_9BACI</name>
<dbReference type="RefSeq" id="WP_062439036.1">
    <property type="nucleotide sequence ID" value="NZ_BMCJ01000014.1"/>
</dbReference>
<proteinExistence type="predicted"/>
<evidence type="ECO:0000256" key="1">
    <source>
        <dbReference type="SAM" id="MobiDB-lite"/>
    </source>
</evidence>
<comment type="caution">
    <text evidence="2">The sequence shown here is derived from an EMBL/GenBank/DDBJ whole genome shotgun (WGS) entry which is preliminary data.</text>
</comment>
<evidence type="ECO:0000313" key="3">
    <source>
        <dbReference type="Proteomes" id="UP000619534"/>
    </source>
</evidence>
<accession>A0ABQ1PVI9</accession>
<gene>
    <name evidence="2" type="ORF">GCM10007216_39750</name>
</gene>
<keyword evidence="3" id="KW-1185">Reference proteome</keyword>
<dbReference type="Proteomes" id="UP000619534">
    <property type="component" value="Unassembled WGS sequence"/>
</dbReference>
<organism evidence="2 3">
    <name type="scientific">Thalassobacillus devorans</name>
    <dbReference type="NCBI Taxonomy" id="279813"/>
    <lineage>
        <taxon>Bacteria</taxon>
        <taxon>Bacillati</taxon>
        <taxon>Bacillota</taxon>
        <taxon>Bacilli</taxon>
        <taxon>Bacillales</taxon>
        <taxon>Bacillaceae</taxon>
        <taxon>Thalassobacillus</taxon>
    </lineage>
</organism>
<feature type="region of interest" description="Disordered" evidence="1">
    <location>
        <begin position="53"/>
        <end position="72"/>
    </location>
</feature>